<evidence type="ECO:0000256" key="1">
    <source>
        <dbReference type="ARBA" id="ARBA00008898"/>
    </source>
</evidence>
<dbReference type="SUPFAM" id="SSF50475">
    <property type="entry name" value="FMN-binding split barrel"/>
    <property type="match status" value="1"/>
</dbReference>
<dbReference type="InterPro" id="IPR012349">
    <property type="entry name" value="Split_barrel_FMN-bd"/>
</dbReference>
<reference evidence="4" key="1">
    <citation type="submission" date="2018-05" db="EMBL/GenBank/DDBJ databases">
        <authorList>
            <person name="Lanie J.A."/>
            <person name="Ng W.-L."/>
            <person name="Kazmierczak K.M."/>
            <person name="Andrzejewski T.M."/>
            <person name="Davidsen T.M."/>
            <person name="Wayne K.J."/>
            <person name="Tettelin H."/>
            <person name="Glass J.I."/>
            <person name="Rusch D."/>
            <person name="Podicherti R."/>
            <person name="Tsui H.-C.T."/>
            <person name="Winkler M.E."/>
        </authorList>
    </citation>
    <scope>NUCLEOTIDE SEQUENCE</scope>
</reference>
<dbReference type="Pfam" id="PF01613">
    <property type="entry name" value="Flavin_Reduct"/>
    <property type="match status" value="1"/>
</dbReference>
<dbReference type="PANTHER" id="PTHR30466:SF11">
    <property type="entry name" value="FLAVIN-DEPENDENT MONOOXYGENASE, REDUCTASE SUBUNIT HSAB"/>
    <property type="match status" value="1"/>
</dbReference>
<dbReference type="Gene3D" id="2.30.110.10">
    <property type="entry name" value="Electron Transport, Fmn-binding Protein, Chain A"/>
    <property type="match status" value="1"/>
</dbReference>
<evidence type="ECO:0000256" key="2">
    <source>
        <dbReference type="ARBA" id="ARBA00023002"/>
    </source>
</evidence>
<dbReference type="InterPro" id="IPR002563">
    <property type="entry name" value="Flavin_Rdtase-like_dom"/>
</dbReference>
<dbReference type="AlphaFoldDB" id="A0A381Y1I7"/>
<dbReference type="GO" id="GO:0010181">
    <property type="term" value="F:FMN binding"/>
    <property type="evidence" value="ECO:0007669"/>
    <property type="project" value="InterPro"/>
</dbReference>
<evidence type="ECO:0000313" key="4">
    <source>
        <dbReference type="EMBL" id="SVA70521.1"/>
    </source>
</evidence>
<dbReference type="SMART" id="SM00903">
    <property type="entry name" value="Flavin_Reduct"/>
    <property type="match status" value="1"/>
</dbReference>
<evidence type="ECO:0000259" key="3">
    <source>
        <dbReference type="SMART" id="SM00903"/>
    </source>
</evidence>
<name>A0A381Y1I7_9ZZZZ</name>
<accession>A0A381Y1I7</accession>
<dbReference type="EMBL" id="UINC01017057">
    <property type="protein sequence ID" value="SVA70521.1"/>
    <property type="molecule type" value="Genomic_DNA"/>
</dbReference>
<sequence length="164" mass="17425">MSMADQIDGDLYRKVLGRYPTGVTLVTGCPDGEPAAIVIGSFVSVSMDPPLVGFLVGEDSSTWPRIESTGSFCVNVLSDQQDGLSNAFFRRDGDPWEETGWEPAPSGSPLIPACLASIDCSIHEVVDAGDHVFVMGLIEHLSHVGEGSPLVFLGGRYGSFTEFG</sequence>
<protein>
    <recommendedName>
        <fullName evidence="3">Flavin reductase like domain-containing protein</fullName>
    </recommendedName>
</protein>
<dbReference type="GO" id="GO:0042602">
    <property type="term" value="F:riboflavin reductase (NADPH) activity"/>
    <property type="evidence" value="ECO:0007669"/>
    <property type="project" value="TreeGrafter"/>
</dbReference>
<proteinExistence type="inferred from homology"/>
<dbReference type="InterPro" id="IPR050268">
    <property type="entry name" value="NADH-dep_flavin_reductase"/>
</dbReference>
<dbReference type="PANTHER" id="PTHR30466">
    <property type="entry name" value="FLAVIN REDUCTASE"/>
    <property type="match status" value="1"/>
</dbReference>
<gene>
    <name evidence="4" type="ORF">METZ01_LOCUS123375</name>
</gene>
<keyword evidence="2" id="KW-0560">Oxidoreductase</keyword>
<comment type="similarity">
    <text evidence="1">Belongs to the non-flavoprotein flavin reductase family.</text>
</comment>
<organism evidence="4">
    <name type="scientific">marine metagenome</name>
    <dbReference type="NCBI Taxonomy" id="408172"/>
    <lineage>
        <taxon>unclassified sequences</taxon>
        <taxon>metagenomes</taxon>
        <taxon>ecological metagenomes</taxon>
    </lineage>
</organism>
<feature type="domain" description="Flavin reductase like" evidence="3">
    <location>
        <begin position="16"/>
        <end position="159"/>
    </location>
</feature>